<dbReference type="InterPro" id="IPR048355">
    <property type="entry name" value="MS_C"/>
</dbReference>
<name>A0A4Q0HRP8_PSEAZ</name>
<evidence type="ECO:0000259" key="17">
    <source>
        <dbReference type="Pfam" id="PF20658"/>
    </source>
</evidence>
<evidence type="ECO:0000256" key="9">
    <source>
        <dbReference type="ARBA" id="ARBA00047918"/>
    </source>
</evidence>
<feature type="binding site" evidence="11">
    <location>
        <position position="460"/>
    </location>
    <ligand>
        <name>Mg(2+)</name>
        <dbReference type="ChEBI" id="CHEBI:18420"/>
    </ligand>
</feature>
<evidence type="ECO:0000259" key="18">
    <source>
        <dbReference type="Pfam" id="PF20659"/>
    </source>
</evidence>
<evidence type="ECO:0000313" key="20">
    <source>
        <dbReference type="Proteomes" id="UP000290481"/>
    </source>
</evidence>
<feature type="domain" description="Malate synthase TIM barrel" evidence="15">
    <location>
        <begin position="337"/>
        <end position="578"/>
    </location>
</feature>
<feature type="modified residue" description="Cysteine sulfenic acid (-SOH)" evidence="11">
    <location>
        <position position="617"/>
    </location>
</feature>
<evidence type="ECO:0000256" key="1">
    <source>
        <dbReference type="ARBA" id="ARBA00001946"/>
    </source>
</evidence>
<sequence length="725" mass="78907">MTEHVQVGGLQVAKVLFDFVNNEAIPGTGITADQFWAGADKVIHDLAPKNKALLAKRDDFQARIDTWHQTHAGQAHDPVAYKAFLQDIGYLLPEAADFEASTQNVDDEIARMAGPQLVVPVMNARFALNASNARWGSLYDALYGTDAISEANGAEKGKGYNKVRGDKVIAFARAFLDEAAPLSAGSHVDSTGYKIVDGKLIVSLKGGSNSGLRDDAQLIGFQGPAAEPIAILLKHNGLHFEIQIDASTPVGQTDAAGVKDVLMEAALTTIMDCEDSVAAVDADDKVVIYRNWLGLMKGDLAEEVAKGGQTFTRTMNPDRVYTGVDGSDVTLHGRSLLFVRNVGHLMTIDAILDKDGNEVPEGILDGLITSLAAIHSLNGNNTRKNSRTGSVYIVKPKMHGPEEAAFTNELFGRIEEVLNLARNTLKVGIMDEERRTTVNLKACIKAASERVVFINTGFLDRTGDEIHTSMEAGAMVRKAAMKAEKWIGAYENWNVDIGLSTGLQGRAQIGKGMWAMPDLMAAMLEQKIAHPLAGANTAWVPSPTAAALHALHYHKVDVFARQAELAKRERASVDDILTIPLASNTDWSEEEIRNELDNNAQGILGYVVRWIDQGVGCSKVPDINDVGLMEDRATLRISSQHIANWLRHGIVNEDQVMESLKRMAPVVDRQNAGDALYRPLAPDFDSNIAFQAAVELVIEGTKQPNGYTEPVLHRRRREFKAKNGL</sequence>
<dbReference type="GO" id="GO:0000287">
    <property type="term" value="F:magnesium ion binding"/>
    <property type="evidence" value="ECO:0007669"/>
    <property type="project" value="TreeGrafter"/>
</dbReference>
<dbReference type="InterPro" id="IPR048357">
    <property type="entry name" value="MSG_insertion"/>
</dbReference>
<dbReference type="Proteomes" id="UP000290481">
    <property type="component" value="Unassembled WGS sequence"/>
</dbReference>
<keyword evidence="6 11" id="KW-0479">Metal-binding</keyword>
<evidence type="ECO:0000256" key="11">
    <source>
        <dbReference type="HAMAP-Rule" id="MF_00641"/>
    </source>
</evidence>
<feature type="binding site" evidence="11">
    <location>
        <position position="313"/>
    </location>
    <ligand>
        <name>acetyl-CoA</name>
        <dbReference type="ChEBI" id="CHEBI:57288"/>
    </ligand>
</feature>
<dbReference type="Pfam" id="PF20656">
    <property type="entry name" value="MS_N"/>
    <property type="match status" value="1"/>
</dbReference>
<feature type="active site" description="Proton acceptor" evidence="11 13">
    <location>
        <position position="340"/>
    </location>
</feature>
<dbReference type="GO" id="GO:0004474">
    <property type="term" value="F:malate synthase activity"/>
    <property type="evidence" value="ECO:0007669"/>
    <property type="project" value="UniProtKB-UniRule"/>
</dbReference>
<feature type="domain" description="Malate synthase C-terminal" evidence="18">
    <location>
        <begin position="591"/>
        <end position="674"/>
    </location>
</feature>
<protein>
    <recommendedName>
        <fullName evidence="11 12">Malate synthase G</fullName>
        <ecNumber evidence="11 12">2.3.3.9</ecNumber>
    </recommendedName>
</protein>
<comment type="catalytic activity">
    <reaction evidence="9 11 14">
        <text>glyoxylate + acetyl-CoA + H2O = (S)-malate + CoA + H(+)</text>
        <dbReference type="Rhea" id="RHEA:18181"/>
        <dbReference type="ChEBI" id="CHEBI:15377"/>
        <dbReference type="ChEBI" id="CHEBI:15378"/>
        <dbReference type="ChEBI" id="CHEBI:15589"/>
        <dbReference type="ChEBI" id="CHEBI:36655"/>
        <dbReference type="ChEBI" id="CHEBI:57287"/>
        <dbReference type="ChEBI" id="CHEBI:57288"/>
        <dbReference type="EC" id="2.3.3.9"/>
    </reaction>
</comment>
<feature type="binding site" evidence="11">
    <location>
        <position position="340"/>
    </location>
    <ligand>
        <name>glyoxylate</name>
        <dbReference type="ChEBI" id="CHEBI:36655"/>
    </ligand>
</feature>
<keyword evidence="8 11" id="KW-0558">Oxidation</keyword>
<feature type="binding site" evidence="11">
    <location>
        <begin position="125"/>
        <end position="126"/>
    </location>
    <ligand>
        <name>acetyl-CoA</name>
        <dbReference type="ChEBI" id="CHEBI:57288"/>
    </ligand>
</feature>
<feature type="binding site" evidence="11">
    <location>
        <position position="432"/>
    </location>
    <ligand>
        <name>glyoxylate</name>
        <dbReference type="ChEBI" id="CHEBI:36655"/>
    </ligand>
</feature>
<dbReference type="AlphaFoldDB" id="A0A4Q0HRP8"/>
<evidence type="ECO:0000256" key="5">
    <source>
        <dbReference type="ARBA" id="ARBA00022679"/>
    </source>
</evidence>
<dbReference type="InterPro" id="IPR011076">
    <property type="entry name" value="Malate_synth_sf"/>
</dbReference>
<evidence type="ECO:0000256" key="2">
    <source>
        <dbReference type="ARBA" id="ARBA00022435"/>
    </source>
</evidence>
<comment type="function">
    <text evidence="10 11">Involved in the glycolate utilization. Catalyzes the condensation and subsequent hydrolysis of acetyl-coenzyme A (acetyl-CoA) and glyoxylate to form malate and CoA.</text>
</comment>
<evidence type="ECO:0000256" key="7">
    <source>
        <dbReference type="ARBA" id="ARBA00022842"/>
    </source>
</evidence>
<dbReference type="Pfam" id="PF20659">
    <property type="entry name" value="MS_C"/>
    <property type="match status" value="1"/>
</dbReference>
<feature type="binding site" evidence="11">
    <location>
        <begin position="457"/>
        <end position="460"/>
    </location>
    <ligand>
        <name>glyoxylate</name>
        <dbReference type="ChEBI" id="CHEBI:36655"/>
    </ligand>
</feature>
<dbReference type="Pfam" id="PF01274">
    <property type="entry name" value="MS_TIM-barrel"/>
    <property type="match status" value="1"/>
</dbReference>
<comment type="cofactor">
    <cofactor evidence="1 11">
        <name>Mg(2+)</name>
        <dbReference type="ChEBI" id="CHEBI:18420"/>
    </cofactor>
</comment>
<feature type="domain" description="Malate synthase G alpha-beta insertion" evidence="17">
    <location>
        <begin position="160"/>
        <end position="235"/>
    </location>
</feature>
<comment type="subcellular location">
    <subcellularLocation>
        <location evidence="11 14">Cytoplasm</location>
    </subcellularLocation>
</comment>
<comment type="caution">
    <text evidence="19">The sequence shown here is derived from an EMBL/GenBank/DDBJ whole genome shotgun (WGS) entry which is preliminary data.</text>
</comment>
<evidence type="ECO:0000259" key="16">
    <source>
        <dbReference type="Pfam" id="PF20656"/>
    </source>
</evidence>
<evidence type="ECO:0000256" key="3">
    <source>
        <dbReference type="ARBA" id="ARBA00022490"/>
    </source>
</evidence>
<feature type="binding site" evidence="11">
    <location>
        <position position="276"/>
    </location>
    <ligand>
        <name>acetyl-CoA</name>
        <dbReference type="ChEBI" id="CHEBI:57288"/>
    </ligand>
</feature>
<evidence type="ECO:0000256" key="14">
    <source>
        <dbReference type="RuleBase" id="RU003572"/>
    </source>
</evidence>
<organism evidence="19 20">
    <name type="scientific">Pseudomonas azotoformans</name>
    <dbReference type="NCBI Taxonomy" id="47878"/>
    <lineage>
        <taxon>Bacteria</taxon>
        <taxon>Pseudomonadati</taxon>
        <taxon>Pseudomonadota</taxon>
        <taxon>Gammaproteobacteria</taxon>
        <taxon>Pseudomonadales</taxon>
        <taxon>Pseudomonadaceae</taxon>
        <taxon>Pseudomonas</taxon>
    </lineage>
</organism>
<dbReference type="Pfam" id="PF20658">
    <property type="entry name" value="MSG_insertion"/>
    <property type="match status" value="1"/>
</dbReference>
<keyword evidence="2 11" id="KW-0329">Glyoxylate bypass</keyword>
<dbReference type="InterPro" id="IPR006253">
    <property type="entry name" value="Malate_synthG"/>
</dbReference>
<evidence type="ECO:0000256" key="12">
    <source>
        <dbReference type="NCBIfam" id="TIGR01345"/>
    </source>
</evidence>
<evidence type="ECO:0000256" key="8">
    <source>
        <dbReference type="ARBA" id="ARBA00023097"/>
    </source>
</evidence>
<dbReference type="GO" id="GO:0006097">
    <property type="term" value="P:glyoxylate cycle"/>
    <property type="evidence" value="ECO:0007669"/>
    <property type="project" value="UniProtKB-UniRule"/>
</dbReference>
<feature type="binding site" evidence="11">
    <location>
        <position position="432"/>
    </location>
    <ligand>
        <name>Mg(2+)</name>
        <dbReference type="ChEBI" id="CHEBI:18420"/>
    </ligand>
</feature>
<evidence type="ECO:0000256" key="6">
    <source>
        <dbReference type="ARBA" id="ARBA00022723"/>
    </source>
</evidence>
<keyword evidence="3 11" id="KW-0963">Cytoplasm</keyword>
<dbReference type="InterPro" id="IPR001465">
    <property type="entry name" value="Malate_synthase_TIM"/>
</dbReference>
<evidence type="ECO:0000256" key="13">
    <source>
        <dbReference type="PIRSR" id="PIRSR601465-50"/>
    </source>
</evidence>
<dbReference type="NCBIfam" id="NF002825">
    <property type="entry name" value="PRK02999.1"/>
    <property type="match status" value="1"/>
</dbReference>
<keyword evidence="4 11" id="KW-0816">Tricarboxylic acid cycle</keyword>
<evidence type="ECO:0000313" key="19">
    <source>
        <dbReference type="EMBL" id="RXE51883.1"/>
    </source>
</evidence>
<feature type="binding site" evidence="11">
    <location>
        <position position="118"/>
    </location>
    <ligand>
        <name>acetyl-CoA</name>
        <dbReference type="ChEBI" id="CHEBI:57288"/>
    </ligand>
</feature>
<dbReference type="GO" id="GO:0009436">
    <property type="term" value="P:glyoxylate catabolic process"/>
    <property type="evidence" value="ECO:0007669"/>
    <property type="project" value="TreeGrafter"/>
</dbReference>
<dbReference type="CDD" id="cd00728">
    <property type="entry name" value="malate_synt_G"/>
    <property type="match status" value="1"/>
</dbReference>
<keyword evidence="5 11" id="KW-0808">Transferase</keyword>
<gene>
    <name evidence="11" type="primary">glcB</name>
    <name evidence="19" type="ORF">B4O85_16515</name>
</gene>
<proteinExistence type="inferred from homology"/>
<dbReference type="Gene3D" id="1.20.1220.12">
    <property type="entry name" value="Malate synthase, domain III"/>
    <property type="match status" value="1"/>
</dbReference>
<feature type="binding site" evidence="11">
    <location>
        <position position="541"/>
    </location>
    <ligand>
        <name>acetyl-CoA</name>
        <dbReference type="ChEBI" id="CHEBI:57288"/>
    </ligand>
</feature>
<dbReference type="PANTHER" id="PTHR42739:SF1">
    <property type="entry name" value="MALATE SYNTHASE G"/>
    <property type="match status" value="1"/>
</dbReference>
<comment type="caution">
    <text evidence="11">Lacks conserved residue(s) required for the propagation of feature annotation.</text>
</comment>
<dbReference type="SUPFAM" id="SSF51645">
    <property type="entry name" value="Malate synthase G"/>
    <property type="match status" value="1"/>
</dbReference>
<dbReference type="InterPro" id="IPR048356">
    <property type="entry name" value="MS_N"/>
</dbReference>
<dbReference type="EMBL" id="MZZJ01000006">
    <property type="protein sequence ID" value="RXE51883.1"/>
    <property type="molecule type" value="Genomic_DNA"/>
</dbReference>
<dbReference type="PANTHER" id="PTHR42739">
    <property type="entry name" value="MALATE SYNTHASE G"/>
    <property type="match status" value="1"/>
</dbReference>
<evidence type="ECO:0000256" key="10">
    <source>
        <dbReference type="ARBA" id="ARBA00054368"/>
    </source>
</evidence>
<dbReference type="Gene3D" id="3.20.20.360">
    <property type="entry name" value="Malate synthase, domain 3"/>
    <property type="match status" value="2"/>
</dbReference>
<evidence type="ECO:0000259" key="15">
    <source>
        <dbReference type="Pfam" id="PF01274"/>
    </source>
</evidence>
<dbReference type="GO" id="GO:0005829">
    <property type="term" value="C:cytosol"/>
    <property type="evidence" value="ECO:0007669"/>
    <property type="project" value="TreeGrafter"/>
</dbReference>
<feature type="domain" description="Malate synthase N-terminal" evidence="16">
    <location>
        <begin position="17"/>
        <end position="72"/>
    </location>
</feature>
<comment type="subunit">
    <text evidence="11">Monomer.</text>
</comment>
<dbReference type="GeneID" id="86983692"/>
<dbReference type="NCBIfam" id="TIGR01345">
    <property type="entry name" value="malate_syn_G"/>
    <property type="match status" value="1"/>
</dbReference>
<accession>A0A4Q0HRP8</accession>
<dbReference type="HAMAP" id="MF_00641">
    <property type="entry name" value="Malate_synth_G"/>
    <property type="match status" value="1"/>
</dbReference>
<dbReference type="RefSeq" id="WP_054896773.1">
    <property type="nucleotide sequence ID" value="NZ_MZZJ01000006.1"/>
</dbReference>
<dbReference type="UniPathway" id="UPA00703">
    <property type="reaction ID" value="UER00720"/>
</dbReference>
<dbReference type="GO" id="GO:0006099">
    <property type="term" value="P:tricarboxylic acid cycle"/>
    <property type="evidence" value="ECO:0007669"/>
    <property type="project" value="UniProtKB-KW"/>
</dbReference>
<evidence type="ECO:0000256" key="4">
    <source>
        <dbReference type="ARBA" id="ARBA00022532"/>
    </source>
</evidence>
<comment type="pathway">
    <text evidence="11 14">Carbohydrate metabolism; glyoxylate cycle; (S)-malate from isocitrate: step 2/2.</text>
</comment>
<dbReference type="InterPro" id="IPR044856">
    <property type="entry name" value="Malate_synth_C_sf"/>
</dbReference>
<feature type="active site" description="Proton donor" evidence="11 13">
    <location>
        <position position="631"/>
    </location>
</feature>
<dbReference type="EC" id="2.3.3.9" evidence="11 12"/>
<keyword evidence="7 11" id="KW-0460">Magnesium</keyword>
<comment type="similarity">
    <text evidence="11 14">Belongs to the malate synthase family. GlcB subfamily.</text>
</comment>
<dbReference type="FunFam" id="3.20.20.360:FF:000002">
    <property type="entry name" value="Malate synthase G"/>
    <property type="match status" value="1"/>
</dbReference>
<dbReference type="InterPro" id="IPR046363">
    <property type="entry name" value="MS_N_TIM-barrel_dom"/>
</dbReference>
<reference evidence="19 20" key="1">
    <citation type="submission" date="2017-03" db="EMBL/GenBank/DDBJ databases">
        <title>Pseudomonas azotoformans: Salt tolerant bacteria having multiple plant growth promoting attributes.</title>
        <authorList>
            <person name="Srivastava A.K."/>
            <person name="Sharma A."/>
            <person name="Srivastava A.K."/>
            <person name="Jamali H."/>
            <person name="Yadav J."/>
            <person name="Srivastava R."/>
            <person name="Kashyap P.L."/>
            <person name="Chakdar H."/>
            <person name="Saxena A.K."/>
        </authorList>
    </citation>
    <scope>NUCLEOTIDE SEQUENCE [LARGE SCALE GENOMIC DNA]</scope>
    <source>
        <strain evidence="19 20">SC 14</strain>
    </source>
</reference>